<evidence type="ECO:0000313" key="3">
    <source>
        <dbReference type="Proteomes" id="UP000639643"/>
    </source>
</evidence>
<feature type="compositionally biased region" description="Low complexity" evidence="1">
    <location>
        <begin position="489"/>
        <end position="500"/>
    </location>
</feature>
<dbReference type="EMBL" id="WIGM01001851">
    <property type="protein sequence ID" value="KAF6787891.1"/>
    <property type="molecule type" value="Genomic_DNA"/>
</dbReference>
<accession>A0A8H6INP4</accession>
<protein>
    <submittedName>
        <fullName evidence="2">Uncharacterized protein</fullName>
    </submittedName>
</protein>
<feature type="region of interest" description="Disordered" evidence="1">
    <location>
        <begin position="337"/>
        <end position="377"/>
    </location>
</feature>
<gene>
    <name evidence="2" type="ORF">CMUS01_16426</name>
</gene>
<dbReference type="OrthoDB" id="4842907at2759"/>
<name>A0A8H6INP4_9PEZI</name>
<feature type="region of interest" description="Disordered" evidence="1">
    <location>
        <begin position="400"/>
        <end position="423"/>
    </location>
</feature>
<dbReference type="AlphaFoldDB" id="A0A8H6INP4"/>
<dbReference type="Proteomes" id="UP000639643">
    <property type="component" value="Unassembled WGS sequence"/>
</dbReference>
<keyword evidence="3" id="KW-1185">Reference proteome</keyword>
<reference evidence="2" key="1">
    <citation type="journal article" date="2020" name="Phytopathology">
        <title>Genome Sequence Resources of Colletotrichum truncatum, C. plurivorum, C. musicola, and C. sojae: Four Species Pathogenic to Soybean (Glycine max).</title>
        <authorList>
            <person name="Rogerio F."/>
            <person name="Boufleur T.R."/>
            <person name="Ciampi-Guillardi M."/>
            <person name="Sukno S.A."/>
            <person name="Thon M.R."/>
            <person name="Massola Junior N.S."/>
            <person name="Baroncelli R."/>
        </authorList>
    </citation>
    <scope>NUCLEOTIDE SEQUENCE</scope>
    <source>
        <strain evidence="2">LFN0074</strain>
    </source>
</reference>
<feature type="compositionally biased region" description="Acidic residues" evidence="1">
    <location>
        <begin position="21"/>
        <end position="37"/>
    </location>
</feature>
<feature type="compositionally biased region" description="Polar residues" evidence="1">
    <location>
        <begin position="507"/>
        <end position="516"/>
    </location>
</feature>
<feature type="compositionally biased region" description="Polar residues" evidence="1">
    <location>
        <begin position="213"/>
        <end position="233"/>
    </location>
</feature>
<proteinExistence type="predicted"/>
<sequence length="585" mass="64717">MAEEENSPGLSGDPGSPVESEFTDPMDEDEDSSDFLEDPNSPVMREFTYQMIEDSSDLSSDPGSPHPNQPELPPYEADGFGPHAELEFTYEMAQDDDSSDIFGDPGSPYDQPELTPYEPDGFGSPTPGIIVAHGRARTSNTRDDPDYPRPSIEPYDLMFEPGDQDDDDSMRSLFSGPSEPQSSSTVKPDEDQGGVVAEQKMKAAAKPAEDQKNVVSEKQVQTAAKSGNGQNITQRKRKNPPPPPYKDPNELWVTFKSSQMFRPRAPKPESKTVPLPEGQPHTSWHALPTYTGACGLCDVRALFSAIHQRCDNCEAVICRSCVKEGLIEKFPNHPNIDVSQFDWGKMKPSSRRPWAEKQEREAQERERERQERERAERIARGQRYTPEYQQRPFVFERPSPITLERPSPVTVARPSPITNESPSYIAIERPSPFTIAPGLANSRPVRTSSINTYERMRGTANTQRGAPASAARQQPVDSSGGRAQQVAINSQQNDSSSGNGDKPENIQHASSSSSDNGRFAPPQYTYQPFQTNHPIVIENAVGVNRLEPAELQVVRFNLVLATLAKHAQGRVTIATIVMVTELIAV</sequence>
<organism evidence="2 3">
    <name type="scientific">Colletotrichum musicola</name>
    <dbReference type="NCBI Taxonomy" id="2175873"/>
    <lineage>
        <taxon>Eukaryota</taxon>
        <taxon>Fungi</taxon>
        <taxon>Dikarya</taxon>
        <taxon>Ascomycota</taxon>
        <taxon>Pezizomycotina</taxon>
        <taxon>Sordariomycetes</taxon>
        <taxon>Hypocreomycetidae</taxon>
        <taxon>Glomerellales</taxon>
        <taxon>Glomerellaceae</taxon>
        <taxon>Colletotrichum</taxon>
        <taxon>Colletotrichum orchidearum species complex</taxon>
    </lineage>
</organism>
<feature type="compositionally biased region" description="Basic and acidic residues" evidence="1">
    <location>
        <begin position="353"/>
        <end position="377"/>
    </location>
</feature>
<evidence type="ECO:0000256" key="1">
    <source>
        <dbReference type="SAM" id="MobiDB-lite"/>
    </source>
</evidence>
<feature type="region of interest" description="Disordered" evidence="1">
    <location>
        <begin position="1"/>
        <end position="249"/>
    </location>
</feature>
<feature type="compositionally biased region" description="Pro residues" evidence="1">
    <location>
        <begin position="64"/>
        <end position="73"/>
    </location>
</feature>
<comment type="caution">
    <text evidence="2">The sequence shown here is derived from an EMBL/GenBank/DDBJ whole genome shotgun (WGS) entry which is preliminary data.</text>
</comment>
<evidence type="ECO:0000313" key="2">
    <source>
        <dbReference type="EMBL" id="KAF6787891.1"/>
    </source>
</evidence>
<feature type="region of interest" description="Disordered" evidence="1">
    <location>
        <begin position="457"/>
        <end position="525"/>
    </location>
</feature>